<dbReference type="AlphaFoldDB" id="A0A9X1SBD0"/>
<sequence>MAASGLARFYGSVFRRRVDAAALVRDSVGAVLAVRSGDGPWALPGAVVKAGEDPRTAAARALLPVLGDRIPAGRMLVFDCAVDSAQDAGGLAFVYDGGSVPAATSGFRAAGDTVHARFLSIDACTRLLEPAEVARLAAALTALETQSVAELVDGRLIPGAPLPARPGIPAMMPQLPEVSHLLG</sequence>
<reference evidence="1" key="1">
    <citation type="submission" date="2021-10" db="EMBL/GenBank/DDBJ databases">
        <title>Novel species in genus Arthrobacter.</title>
        <authorList>
            <person name="Liu Y."/>
        </authorList>
    </citation>
    <scope>NUCLEOTIDE SEQUENCE</scope>
    <source>
        <strain evidence="1">Zg-Y453</strain>
    </source>
</reference>
<evidence type="ECO:0000313" key="2">
    <source>
        <dbReference type="Proteomes" id="UP001139158"/>
    </source>
</evidence>
<dbReference type="Proteomes" id="UP001139158">
    <property type="component" value="Unassembled WGS sequence"/>
</dbReference>
<comment type="caution">
    <text evidence="1">The sequence shown here is derived from an EMBL/GenBank/DDBJ whole genome shotgun (WGS) entry which is preliminary data.</text>
</comment>
<name>A0A9X1SBD0_9MICC</name>
<proteinExistence type="predicted"/>
<dbReference type="SUPFAM" id="SSF55811">
    <property type="entry name" value="Nudix"/>
    <property type="match status" value="1"/>
</dbReference>
<gene>
    <name evidence="1" type="ORF">LJ757_07450</name>
</gene>
<dbReference type="EMBL" id="JAJFZV010000006">
    <property type="protein sequence ID" value="MCC3297640.1"/>
    <property type="molecule type" value="Genomic_DNA"/>
</dbReference>
<protein>
    <submittedName>
        <fullName evidence="1">NUDIX domain-containing protein</fullName>
    </submittedName>
</protein>
<evidence type="ECO:0000313" key="1">
    <source>
        <dbReference type="EMBL" id="MCC3297640.1"/>
    </source>
</evidence>
<organism evidence="1 2">
    <name type="scientific">Arthrobacter caoxuetaonis</name>
    <dbReference type="NCBI Taxonomy" id="2886935"/>
    <lineage>
        <taxon>Bacteria</taxon>
        <taxon>Bacillati</taxon>
        <taxon>Actinomycetota</taxon>
        <taxon>Actinomycetes</taxon>
        <taxon>Micrococcales</taxon>
        <taxon>Micrococcaceae</taxon>
        <taxon>Arthrobacter</taxon>
    </lineage>
</organism>
<dbReference type="RefSeq" id="WP_227895524.1">
    <property type="nucleotide sequence ID" value="NZ_CP099466.1"/>
</dbReference>
<dbReference type="Gene3D" id="3.90.79.10">
    <property type="entry name" value="Nucleoside Triphosphate Pyrophosphohydrolase"/>
    <property type="match status" value="1"/>
</dbReference>
<accession>A0A9X1SBD0</accession>
<keyword evidence="2" id="KW-1185">Reference proteome</keyword>
<dbReference type="InterPro" id="IPR015797">
    <property type="entry name" value="NUDIX_hydrolase-like_dom_sf"/>
</dbReference>